<sequence>MNYKIVEKEAFSIFGVESIVTTENGENLRQIPEIWTKAFAEGTIDRIINELDQPISSTGISPVNAVMCYRETGGMTFPYMLYANNPIGGAPEGYTTVEIPALTWVIFTTVEYTKDQTTEQVQLLWKRIFSEWFPVASYEQVHGPQFEVYGTAESGREYCEVWIPVVKK</sequence>
<organism evidence="2 3">
    <name type="scientific">Candidatus Pristimantibacillus lignocellulolyticus</name>
    <dbReference type="NCBI Taxonomy" id="2994561"/>
    <lineage>
        <taxon>Bacteria</taxon>
        <taxon>Bacillati</taxon>
        <taxon>Bacillota</taxon>
        <taxon>Bacilli</taxon>
        <taxon>Bacillales</taxon>
        <taxon>Paenibacillaceae</taxon>
        <taxon>Candidatus Pristimantibacillus</taxon>
    </lineage>
</organism>
<accession>A0A9J6ZJY5</accession>
<dbReference type="SMART" id="SM00871">
    <property type="entry name" value="AraC_E_bind"/>
    <property type="match status" value="1"/>
</dbReference>
<gene>
    <name evidence="2" type="ORF">NAG76_09660</name>
</gene>
<proteinExistence type="predicted"/>
<dbReference type="EMBL" id="CP097899">
    <property type="protein sequence ID" value="URN96458.1"/>
    <property type="molecule type" value="Genomic_DNA"/>
</dbReference>
<reference evidence="2" key="1">
    <citation type="submission" date="2022-05" db="EMBL/GenBank/DDBJ databases">
        <title>Novel bacterial taxa in a minimal lignocellulolytic consortium and its capacity to transform plastics disclosed by genome-resolved metagenomics.</title>
        <authorList>
            <person name="Rodriguez C.A.D."/>
            <person name="Diaz-Garcia L."/>
            <person name="Herrera K."/>
            <person name="Tarazona N.A."/>
            <person name="Sproer C."/>
            <person name="Overmann J."/>
            <person name="Jimenez D.J."/>
        </authorList>
    </citation>
    <scope>NUCLEOTIDE SEQUENCE</scope>
    <source>
        <strain evidence="2">MAG5</strain>
    </source>
</reference>
<protein>
    <submittedName>
        <fullName evidence="2">GyrI-like domain-containing protein</fullName>
    </submittedName>
</protein>
<dbReference type="KEGG" id="plig:NAG76_09660"/>
<evidence type="ECO:0000259" key="1">
    <source>
        <dbReference type="SMART" id="SM00871"/>
    </source>
</evidence>
<dbReference type="Pfam" id="PF14526">
    <property type="entry name" value="Cass2"/>
    <property type="match status" value="1"/>
</dbReference>
<dbReference type="AlphaFoldDB" id="A0A9J6ZJY5"/>
<dbReference type="InterPro" id="IPR053182">
    <property type="entry name" value="YobU-like_regulator"/>
</dbReference>
<dbReference type="InterPro" id="IPR029441">
    <property type="entry name" value="Cass2"/>
</dbReference>
<dbReference type="Gene3D" id="3.20.80.10">
    <property type="entry name" value="Regulatory factor, effector binding domain"/>
    <property type="match status" value="1"/>
</dbReference>
<dbReference type="PANTHER" id="PTHR36444:SF3">
    <property type="entry name" value="TRANSCRIPTIONAL ACTIVATOR, PUTATIVE-RELATED"/>
    <property type="match status" value="1"/>
</dbReference>
<dbReference type="SUPFAM" id="SSF55136">
    <property type="entry name" value="Probable bacterial effector-binding domain"/>
    <property type="match status" value="1"/>
</dbReference>
<dbReference type="InterPro" id="IPR010499">
    <property type="entry name" value="AraC_E-bd"/>
</dbReference>
<dbReference type="InterPro" id="IPR011256">
    <property type="entry name" value="Reg_factor_effector_dom_sf"/>
</dbReference>
<dbReference type="PANTHER" id="PTHR36444">
    <property type="entry name" value="TRANSCRIPTIONAL REGULATOR PROTEIN YOBU-RELATED"/>
    <property type="match status" value="1"/>
</dbReference>
<dbReference type="Proteomes" id="UP001056756">
    <property type="component" value="Chromosome"/>
</dbReference>
<evidence type="ECO:0000313" key="2">
    <source>
        <dbReference type="EMBL" id="URN96458.1"/>
    </source>
</evidence>
<feature type="domain" description="AraC effector-binding" evidence="1">
    <location>
        <begin position="1"/>
        <end position="166"/>
    </location>
</feature>
<evidence type="ECO:0000313" key="3">
    <source>
        <dbReference type="Proteomes" id="UP001056756"/>
    </source>
</evidence>
<name>A0A9J6ZJY5_9BACL</name>